<organism evidence="1 2">
    <name type="scientific">Streptomyces coffeae</name>
    <dbReference type="NCBI Taxonomy" id="621382"/>
    <lineage>
        <taxon>Bacteria</taxon>
        <taxon>Bacillati</taxon>
        <taxon>Actinomycetota</taxon>
        <taxon>Actinomycetes</taxon>
        <taxon>Kitasatosporales</taxon>
        <taxon>Streptomycetaceae</taxon>
        <taxon>Streptomyces</taxon>
    </lineage>
</organism>
<name>A0ABS1NHE9_9ACTN</name>
<reference evidence="1 2" key="1">
    <citation type="submission" date="2021-01" db="EMBL/GenBank/DDBJ databases">
        <title>WGS of actinomycetes isolated from Thailand.</title>
        <authorList>
            <person name="Thawai C."/>
        </authorList>
    </citation>
    <scope>NUCLEOTIDE SEQUENCE [LARGE SCALE GENOMIC DNA]</scope>
    <source>
        <strain evidence="1 2">CA1R205</strain>
    </source>
</reference>
<protein>
    <submittedName>
        <fullName evidence="1">Uncharacterized protein</fullName>
    </submittedName>
</protein>
<gene>
    <name evidence="1" type="ORF">JK363_23095</name>
</gene>
<comment type="caution">
    <text evidence="1">The sequence shown here is derived from an EMBL/GenBank/DDBJ whole genome shotgun (WGS) entry which is preliminary data.</text>
</comment>
<dbReference type="Proteomes" id="UP000634229">
    <property type="component" value="Unassembled WGS sequence"/>
</dbReference>
<evidence type="ECO:0000313" key="2">
    <source>
        <dbReference type="Proteomes" id="UP000634229"/>
    </source>
</evidence>
<proteinExistence type="predicted"/>
<dbReference type="RefSeq" id="WP_201876906.1">
    <property type="nucleotide sequence ID" value="NZ_JAERRF010000013.1"/>
</dbReference>
<keyword evidence="2" id="KW-1185">Reference proteome</keyword>
<evidence type="ECO:0000313" key="1">
    <source>
        <dbReference type="EMBL" id="MBL1099501.1"/>
    </source>
</evidence>
<dbReference type="EMBL" id="JAERRF010000013">
    <property type="protein sequence ID" value="MBL1099501.1"/>
    <property type="molecule type" value="Genomic_DNA"/>
</dbReference>
<sequence>MTLPRGYWCQVIYTEPDRPDAVVLSTTTGFPGRAVTWLRTTARNVAVDLDREAFGTVWAWLGDHQGAGMVVKDLHNGIPYTARLGSSERPMWLVVHPVSCLPLFDVCTRPRALSVPSQAGVLRSQAASPLHCPANRRSA</sequence>
<accession>A0ABS1NHE9</accession>